<evidence type="ECO:0000256" key="4">
    <source>
        <dbReference type="ARBA" id="ARBA00023136"/>
    </source>
</evidence>
<feature type="transmembrane region" description="Helical" evidence="5">
    <location>
        <begin position="57"/>
        <end position="79"/>
    </location>
</feature>
<organism evidence="7 8">
    <name type="scientific">Mucilaginibacter segetis</name>
    <dbReference type="NCBI Taxonomy" id="2793071"/>
    <lineage>
        <taxon>Bacteria</taxon>
        <taxon>Pseudomonadati</taxon>
        <taxon>Bacteroidota</taxon>
        <taxon>Sphingobacteriia</taxon>
        <taxon>Sphingobacteriales</taxon>
        <taxon>Sphingobacteriaceae</taxon>
        <taxon>Mucilaginibacter</taxon>
    </lineage>
</organism>
<keyword evidence="3 5" id="KW-1133">Transmembrane helix</keyword>
<feature type="domain" description="GtrA/DPMS transmembrane" evidence="6">
    <location>
        <begin position="17"/>
        <end position="144"/>
    </location>
</feature>
<evidence type="ECO:0000256" key="3">
    <source>
        <dbReference type="ARBA" id="ARBA00022989"/>
    </source>
</evidence>
<keyword evidence="8" id="KW-1185">Reference proteome</keyword>
<keyword evidence="4 5" id="KW-0472">Membrane</keyword>
<evidence type="ECO:0000256" key="1">
    <source>
        <dbReference type="ARBA" id="ARBA00004141"/>
    </source>
</evidence>
<comment type="caution">
    <text evidence="7">The sequence shown here is derived from an EMBL/GenBank/DDBJ whole genome shotgun (WGS) entry which is preliminary data.</text>
</comment>
<accession>A0A934UME7</accession>
<dbReference type="Pfam" id="PF04138">
    <property type="entry name" value="GtrA_DPMS_TM"/>
    <property type="match status" value="1"/>
</dbReference>
<dbReference type="AlphaFoldDB" id="A0A934UME7"/>
<evidence type="ECO:0000313" key="8">
    <source>
        <dbReference type="Proteomes" id="UP000613193"/>
    </source>
</evidence>
<dbReference type="EMBL" id="JAEHFW010000001">
    <property type="protein sequence ID" value="MBK0379568.1"/>
    <property type="molecule type" value="Genomic_DNA"/>
</dbReference>
<gene>
    <name evidence="7" type="ORF">I5M19_09630</name>
</gene>
<feature type="transmembrane region" description="Helical" evidence="5">
    <location>
        <begin position="122"/>
        <end position="142"/>
    </location>
</feature>
<dbReference type="RefSeq" id="WP_200066031.1">
    <property type="nucleotide sequence ID" value="NZ_JAEHFW010000001.1"/>
</dbReference>
<evidence type="ECO:0000256" key="2">
    <source>
        <dbReference type="ARBA" id="ARBA00022692"/>
    </source>
</evidence>
<proteinExistence type="predicted"/>
<feature type="transmembrane region" description="Helical" evidence="5">
    <location>
        <begin position="91"/>
        <end position="116"/>
    </location>
</feature>
<dbReference type="InterPro" id="IPR007267">
    <property type="entry name" value="GtrA_DPMS_TM"/>
</dbReference>
<reference evidence="7" key="1">
    <citation type="submission" date="2020-12" db="EMBL/GenBank/DDBJ databases">
        <title>Bacterial novel species Mucilaginibacter sp. SD-g isolated from soil.</title>
        <authorList>
            <person name="Jung H.-Y."/>
        </authorList>
    </citation>
    <scope>NUCLEOTIDE SEQUENCE</scope>
    <source>
        <strain evidence="7">SD-g</strain>
    </source>
</reference>
<dbReference type="Proteomes" id="UP000613193">
    <property type="component" value="Unassembled WGS sequence"/>
</dbReference>
<evidence type="ECO:0000259" key="6">
    <source>
        <dbReference type="Pfam" id="PF04138"/>
    </source>
</evidence>
<protein>
    <submittedName>
        <fullName evidence="7">GtrA family protein</fullName>
    </submittedName>
</protein>
<sequence length="164" mass="18762">MAKRSLWYKITKSQALRFLLSAGAGFLVDISVFYVFYHNLFTQNRYQVLSLSVRNSTLSLCVSYCLGVLVNFLITKYMVFNESKSSPAKQFIRFAAVAFVGYFANLGVLKIMIQSWGFYPPLARICAALSLFAASFFIHKFFSFSLSLRQHRQHEIKPDHQSGN</sequence>
<name>A0A934UME7_9SPHI</name>
<comment type="subcellular location">
    <subcellularLocation>
        <location evidence="1">Membrane</location>
        <topology evidence="1">Multi-pass membrane protein</topology>
    </subcellularLocation>
</comment>
<dbReference type="GO" id="GO:0000271">
    <property type="term" value="P:polysaccharide biosynthetic process"/>
    <property type="evidence" value="ECO:0007669"/>
    <property type="project" value="InterPro"/>
</dbReference>
<dbReference type="GO" id="GO:0016020">
    <property type="term" value="C:membrane"/>
    <property type="evidence" value="ECO:0007669"/>
    <property type="project" value="UniProtKB-SubCell"/>
</dbReference>
<feature type="transmembrane region" description="Helical" evidence="5">
    <location>
        <begin position="16"/>
        <end position="37"/>
    </location>
</feature>
<evidence type="ECO:0000256" key="5">
    <source>
        <dbReference type="SAM" id="Phobius"/>
    </source>
</evidence>
<keyword evidence="2 5" id="KW-0812">Transmembrane</keyword>
<evidence type="ECO:0000313" key="7">
    <source>
        <dbReference type="EMBL" id="MBK0379568.1"/>
    </source>
</evidence>